<dbReference type="Gene3D" id="1.20.120.80">
    <property type="entry name" value="Cytochrome c oxidase, subunit III, four-helix bundle"/>
    <property type="match status" value="1"/>
</dbReference>
<evidence type="ECO:0000256" key="5">
    <source>
        <dbReference type="ARBA" id="ARBA00023136"/>
    </source>
</evidence>
<dbReference type="PROSITE" id="PS50253">
    <property type="entry name" value="COX3"/>
    <property type="match status" value="1"/>
</dbReference>
<feature type="transmembrane region" description="Helical" evidence="7">
    <location>
        <begin position="62"/>
        <end position="83"/>
    </location>
</feature>
<keyword evidence="10" id="KW-1185">Reference proteome</keyword>
<dbReference type="SUPFAM" id="SSF81452">
    <property type="entry name" value="Cytochrome c oxidase subunit III-like"/>
    <property type="match status" value="1"/>
</dbReference>
<dbReference type="InterPro" id="IPR035973">
    <property type="entry name" value="Cyt_c_oxidase_su3-like_sf"/>
</dbReference>
<evidence type="ECO:0000256" key="3">
    <source>
        <dbReference type="ARBA" id="ARBA00022692"/>
    </source>
</evidence>
<dbReference type="PANTHER" id="PTHR11403:SF6">
    <property type="entry name" value="NITRIC OXIDE REDUCTASE SUBUNIT E"/>
    <property type="match status" value="1"/>
</dbReference>
<dbReference type="GO" id="GO:0019646">
    <property type="term" value="P:aerobic electron transport chain"/>
    <property type="evidence" value="ECO:0007669"/>
    <property type="project" value="InterPro"/>
</dbReference>
<evidence type="ECO:0000313" key="10">
    <source>
        <dbReference type="Proteomes" id="UP000003688"/>
    </source>
</evidence>
<dbReference type="CDD" id="cd02862">
    <property type="entry name" value="NorE_like"/>
    <property type="match status" value="1"/>
</dbReference>
<sequence length="206" mass="23583">MVAEQFDSAEQQHEAALLGIWTFLATEILFFGGLFLGYIVYRHTYHESWVVASQQTNLLYGTINTAILLTSSFTMALGVRAAQQGRNQILFRYLLVTIFFAIAFMGVKAAEYTEDIREHLVPGPSFSLKGAAQGELFFVFYWAMTGLHAIHVLVGIGVLSVMAFLAFQRRFDKDYYTPVELSGLYWHFVDIVWIFLYPLIYLINRH</sequence>
<accession>B9XE49</accession>
<dbReference type="OrthoDB" id="9810850at2"/>
<evidence type="ECO:0000256" key="2">
    <source>
        <dbReference type="ARBA" id="ARBA00010581"/>
    </source>
</evidence>
<comment type="similarity">
    <text evidence="2 6">Belongs to the cytochrome c oxidase subunit 3 family.</text>
</comment>
<feature type="domain" description="Heme-copper oxidase subunit III family profile" evidence="8">
    <location>
        <begin position="18"/>
        <end position="205"/>
    </location>
</feature>
<dbReference type="GO" id="GO:0004129">
    <property type="term" value="F:cytochrome-c oxidase activity"/>
    <property type="evidence" value="ECO:0007669"/>
    <property type="project" value="InterPro"/>
</dbReference>
<dbReference type="PANTHER" id="PTHR11403">
    <property type="entry name" value="CYTOCHROME C OXIDASE SUBUNIT III"/>
    <property type="match status" value="1"/>
</dbReference>
<comment type="caution">
    <text evidence="9">The sequence shown here is derived from an EMBL/GenBank/DDBJ whole genome shotgun (WGS) entry which is preliminary data.</text>
</comment>
<dbReference type="InterPro" id="IPR000298">
    <property type="entry name" value="Cyt_c_oxidase-like_su3"/>
</dbReference>
<keyword evidence="3 6" id="KW-0812">Transmembrane</keyword>
<feature type="transmembrane region" description="Helical" evidence="7">
    <location>
        <begin position="20"/>
        <end position="41"/>
    </location>
</feature>
<dbReference type="InterPro" id="IPR024791">
    <property type="entry name" value="Cyt_c/ubiquinol_Oxase_su3"/>
</dbReference>
<dbReference type="InterPro" id="IPR013833">
    <property type="entry name" value="Cyt_c_oxidase_su3_a-hlx"/>
</dbReference>
<organism evidence="9 10">
    <name type="scientific">Pedosphaera parvula (strain Ellin514)</name>
    <dbReference type="NCBI Taxonomy" id="320771"/>
    <lineage>
        <taxon>Bacteria</taxon>
        <taxon>Pseudomonadati</taxon>
        <taxon>Verrucomicrobiota</taxon>
        <taxon>Pedosphaerae</taxon>
        <taxon>Pedosphaerales</taxon>
        <taxon>Pedosphaeraceae</taxon>
        <taxon>Pedosphaera</taxon>
    </lineage>
</organism>
<dbReference type="Pfam" id="PF00510">
    <property type="entry name" value="COX3"/>
    <property type="match status" value="1"/>
</dbReference>
<evidence type="ECO:0000256" key="7">
    <source>
        <dbReference type="SAM" id="Phobius"/>
    </source>
</evidence>
<dbReference type="GO" id="GO:0005886">
    <property type="term" value="C:plasma membrane"/>
    <property type="evidence" value="ECO:0007669"/>
    <property type="project" value="UniProtKB-SubCell"/>
</dbReference>
<dbReference type="EMBL" id="ABOX02000007">
    <property type="protein sequence ID" value="EEF61940.1"/>
    <property type="molecule type" value="Genomic_DNA"/>
</dbReference>
<comment type="subcellular location">
    <subcellularLocation>
        <location evidence="6">Cell membrane</location>
        <topology evidence="6">Multi-pass membrane protein</topology>
    </subcellularLocation>
    <subcellularLocation>
        <location evidence="1">Membrane</location>
        <topology evidence="1">Multi-pass membrane protein</topology>
    </subcellularLocation>
</comment>
<feature type="transmembrane region" description="Helical" evidence="7">
    <location>
        <begin position="89"/>
        <end position="107"/>
    </location>
</feature>
<proteinExistence type="inferred from homology"/>
<dbReference type="Proteomes" id="UP000003688">
    <property type="component" value="Unassembled WGS sequence"/>
</dbReference>
<feature type="transmembrane region" description="Helical" evidence="7">
    <location>
        <begin position="136"/>
        <end position="164"/>
    </location>
</feature>
<evidence type="ECO:0000256" key="6">
    <source>
        <dbReference type="RuleBase" id="RU003376"/>
    </source>
</evidence>
<evidence type="ECO:0000259" key="8">
    <source>
        <dbReference type="PROSITE" id="PS50253"/>
    </source>
</evidence>
<protein>
    <submittedName>
        <fullName evidence="9">Cytochrome c oxidase subunit III</fullName>
    </submittedName>
</protein>
<evidence type="ECO:0000256" key="1">
    <source>
        <dbReference type="ARBA" id="ARBA00004141"/>
    </source>
</evidence>
<evidence type="ECO:0000313" key="9">
    <source>
        <dbReference type="EMBL" id="EEF61940.1"/>
    </source>
</evidence>
<gene>
    <name evidence="9" type="ORF">Cflav_PD4603</name>
</gene>
<feature type="transmembrane region" description="Helical" evidence="7">
    <location>
        <begin position="184"/>
        <end position="203"/>
    </location>
</feature>
<name>B9XE49_PEDPL</name>
<dbReference type="STRING" id="320771.Cflav_PD4603"/>
<reference evidence="9 10" key="1">
    <citation type="journal article" date="2011" name="J. Bacteriol.">
        <title>Genome sequence of 'Pedosphaera parvula' Ellin514, an aerobic Verrucomicrobial isolate from pasture soil.</title>
        <authorList>
            <person name="Kant R."/>
            <person name="van Passel M.W."/>
            <person name="Sangwan P."/>
            <person name="Palva A."/>
            <person name="Lucas S."/>
            <person name="Copeland A."/>
            <person name="Lapidus A."/>
            <person name="Glavina Del Rio T."/>
            <person name="Dalin E."/>
            <person name="Tice H."/>
            <person name="Bruce D."/>
            <person name="Goodwin L."/>
            <person name="Pitluck S."/>
            <person name="Chertkov O."/>
            <person name="Larimer F.W."/>
            <person name="Land M.L."/>
            <person name="Hauser L."/>
            <person name="Brettin T.S."/>
            <person name="Detter J.C."/>
            <person name="Han S."/>
            <person name="de Vos W.M."/>
            <person name="Janssen P.H."/>
            <person name="Smidt H."/>
        </authorList>
    </citation>
    <scope>NUCLEOTIDE SEQUENCE [LARGE SCALE GENOMIC DNA]</scope>
    <source>
        <strain evidence="9 10">Ellin514</strain>
    </source>
</reference>
<keyword evidence="4 7" id="KW-1133">Transmembrane helix</keyword>
<evidence type="ECO:0000256" key="4">
    <source>
        <dbReference type="ARBA" id="ARBA00022989"/>
    </source>
</evidence>
<dbReference type="AlphaFoldDB" id="B9XE49"/>
<keyword evidence="5 7" id="KW-0472">Membrane</keyword>